<dbReference type="Pfam" id="PF00246">
    <property type="entry name" value="Peptidase_M14"/>
    <property type="match status" value="1"/>
</dbReference>
<dbReference type="EMBL" id="CAJOBP010002927">
    <property type="protein sequence ID" value="CAF4381313.1"/>
    <property type="molecule type" value="Genomic_DNA"/>
</dbReference>
<feature type="active site" description="Proton donor/acceptor" evidence="7">
    <location>
        <position position="80"/>
    </location>
</feature>
<protein>
    <recommendedName>
        <fullName evidence="8">Peptidase M14 domain-containing protein</fullName>
    </recommendedName>
</protein>
<evidence type="ECO:0000256" key="7">
    <source>
        <dbReference type="PROSITE-ProRule" id="PRU01379"/>
    </source>
</evidence>
<comment type="caution">
    <text evidence="9">The sequence shown here is derived from an EMBL/GenBank/DDBJ whole genome shotgun (WGS) entry which is preliminary data.</text>
</comment>
<dbReference type="PANTHER" id="PTHR11705">
    <property type="entry name" value="PROTEASE FAMILY M14 CARBOXYPEPTIDASE A,B"/>
    <property type="match status" value="1"/>
</dbReference>
<dbReference type="GO" id="GO:0005615">
    <property type="term" value="C:extracellular space"/>
    <property type="evidence" value="ECO:0007669"/>
    <property type="project" value="TreeGrafter"/>
</dbReference>
<keyword evidence="6" id="KW-0482">Metalloprotease</keyword>
<evidence type="ECO:0000256" key="1">
    <source>
        <dbReference type="ARBA" id="ARBA00001947"/>
    </source>
</evidence>
<evidence type="ECO:0000259" key="8">
    <source>
        <dbReference type="PROSITE" id="PS52035"/>
    </source>
</evidence>
<dbReference type="Gene3D" id="3.40.630.10">
    <property type="entry name" value="Zn peptidases"/>
    <property type="match status" value="1"/>
</dbReference>
<keyword evidence="3" id="KW-0645">Protease</keyword>
<keyword evidence="5" id="KW-0862">Zinc</keyword>
<dbReference type="GO" id="GO:0008270">
    <property type="term" value="F:zinc ion binding"/>
    <property type="evidence" value="ECO:0007669"/>
    <property type="project" value="InterPro"/>
</dbReference>
<dbReference type="PROSITE" id="PS52035">
    <property type="entry name" value="PEPTIDASE_M14"/>
    <property type="match status" value="1"/>
</dbReference>
<dbReference type="PANTHER" id="PTHR11705:SF143">
    <property type="entry name" value="SLL0236 PROTEIN"/>
    <property type="match status" value="1"/>
</dbReference>
<comment type="similarity">
    <text evidence="2 7">Belongs to the peptidase M14 family.</text>
</comment>
<evidence type="ECO:0000313" key="9">
    <source>
        <dbReference type="EMBL" id="CAF4381313.1"/>
    </source>
</evidence>
<dbReference type="SUPFAM" id="SSF53187">
    <property type="entry name" value="Zn-dependent exopeptidases"/>
    <property type="match status" value="1"/>
</dbReference>
<evidence type="ECO:0000256" key="4">
    <source>
        <dbReference type="ARBA" id="ARBA00022801"/>
    </source>
</evidence>
<comment type="cofactor">
    <cofactor evidence="1">
        <name>Zn(2+)</name>
        <dbReference type="ChEBI" id="CHEBI:29105"/>
    </cofactor>
</comment>
<accession>A0A820MX53</accession>
<evidence type="ECO:0000256" key="2">
    <source>
        <dbReference type="ARBA" id="ARBA00005988"/>
    </source>
</evidence>
<name>A0A820MX53_9BILA</name>
<evidence type="ECO:0000313" key="10">
    <source>
        <dbReference type="Proteomes" id="UP000663873"/>
    </source>
</evidence>
<proteinExistence type="inferred from homology"/>
<dbReference type="GO" id="GO:0006508">
    <property type="term" value="P:proteolysis"/>
    <property type="evidence" value="ECO:0007669"/>
    <property type="project" value="UniProtKB-KW"/>
</dbReference>
<evidence type="ECO:0000256" key="3">
    <source>
        <dbReference type="ARBA" id="ARBA00022670"/>
    </source>
</evidence>
<dbReference type="Proteomes" id="UP000663873">
    <property type="component" value="Unassembled WGS sequence"/>
</dbReference>
<dbReference type="AlphaFoldDB" id="A0A820MX53"/>
<reference evidence="9" key="1">
    <citation type="submission" date="2021-02" db="EMBL/GenBank/DDBJ databases">
        <authorList>
            <person name="Nowell W R."/>
        </authorList>
    </citation>
    <scope>NUCLEOTIDE SEQUENCE</scope>
</reference>
<organism evidence="9 10">
    <name type="scientific">Rotaria socialis</name>
    <dbReference type="NCBI Taxonomy" id="392032"/>
    <lineage>
        <taxon>Eukaryota</taxon>
        <taxon>Metazoa</taxon>
        <taxon>Spiralia</taxon>
        <taxon>Gnathifera</taxon>
        <taxon>Rotifera</taxon>
        <taxon>Eurotatoria</taxon>
        <taxon>Bdelloidea</taxon>
        <taxon>Philodinida</taxon>
        <taxon>Philodinidae</taxon>
        <taxon>Rotaria</taxon>
    </lineage>
</organism>
<feature type="non-terminal residue" evidence="9">
    <location>
        <position position="1"/>
    </location>
</feature>
<dbReference type="InterPro" id="IPR000834">
    <property type="entry name" value="Peptidase_M14"/>
</dbReference>
<keyword evidence="10" id="KW-1185">Reference proteome</keyword>
<dbReference type="GO" id="GO:0004181">
    <property type="term" value="F:metallocarboxypeptidase activity"/>
    <property type="evidence" value="ECO:0007669"/>
    <property type="project" value="InterPro"/>
</dbReference>
<feature type="domain" description="Peptidase M14" evidence="8">
    <location>
        <begin position="1"/>
        <end position="114"/>
    </location>
</feature>
<evidence type="ECO:0000256" key="6">
    <source>
        <dbReference type="ARBA" id="ARBA00023049"/>
    </source>
</evidence>
<sequence length="120" mass="13160">YINFHSYSQLWMSPWGYTTSKPAQFKLQDDGSAKAVKALGAVFGTNYVHGNIGSTIYIASGNTVDWTFGTANITFSYAVELRDTGEYGFLLPEDQIVPTGKETLAGELALLEYIEGKVYA</sequence>
<evidence type="ECO:0000256" key="5">
    <source>
        <dbReference type="ARBA" id="ARBA00022833"/>
    </source>
</evidence>
<gene>
    <name evidence="9" type="ORF">UJA718_LOCUS17775</name>
</gene>
<keyword evidence="4" id="KW-0378">Hydrolase</keyword>